<dbReference type="EMBL" id="KX599368">
    <property type="protein sequence ID" value="AOG59229.1"/>
    <property type="molecule type" value="Genomic_RNA"/>
</dbReference>
<name>A0A1B3SH23_BTVX7</name>
<accession>A0A1B3SH23</accession>
<protein>
    <submittedName>
        <fullName evidence="1">NS5</fullName>
    </submittedName>
</protein>
<evidence type="ECO:0000313" key="1">
    <source>
        <dbReference type="EMBL" id="AOG59229.1"/>
    </source>
</evidence>
<dbReference type="Proteomes" id="UP000246923">
    <property type="component" value="Genome"/>
</dbReference>
<sequence length="59" mass="7555">MILFLNHQDMLRVRRCRHLCQRLPLKYWTKLCQTQLVQRKHKKRRKLHSHRTQKRFVMM</sequence>
<reference evidence="1" key="1">
    <citation type="submission" date="2016-07" db="EMBL/GenBank/DDBJ databases">
        <title>The genome of Bluetongue virus serotype 17 from Brazil, 2014.</title>
        <authorList>
            <person name="Matos A.C.D."/>
            <person name="Rosa J.C.C."/>
            <person name="Nomikou K."/>
            <person name="Guimaraes L.L.B."/>
            <person name="Azevedo E.C."/>
            <person name="Guedes M.I.M.C."/>
            <person name="Driemeier D."/>
            <person name="Lobato Z.I.P."/>
            <person name="Mertens P.P.C."/>
        </authorList>
    </citation>
    <scope>NUCLEOTIDE SEQUENCE [LARGE SCALE GENOMIC DNA]</scope>
    <source>
        <strain evidence="1">17/BRA/2014/73</strain>
    </source>
</reference>
<proteinExistence type="predicted"/>
<organism evidence="1">
    <name type="scientific">Bluetongue virus 17</name>
    <name type="common">BTV-17</name>
    <dbReference type="NCBI Taxonomy" id="10903"/>
    <lineage>
        <taxon>Viruses</taxon>
        <taxon>Riboviria</taxon>
        <taxon>Orthornavirae</taxon>
        <taxon>Duplornaviricota</taxon>
        <taxon>Resentoviricetes</taxon>
        <taxon>Reovirales</taxon>
        <taxon>Sedoreoviridae</taxon>
        <taxon>Orbivirus</taxon>
        <taxon>Orbivirus caerulinguae</taxon>
        <taxon>Bluetongue virus</taxon>
    </lineage>
</organism>